<dbReference type="PhylomeDB" id="B8MS29"/>
<reference evidence="2" key="1">
    <citation type="journal article" date="2015" name="Genome Announc.">
        <title>Genome sequence of the AIDS-associated pathogen Penicillium marneffei (ATCC18224) and its near taxonomic relative Talaromyces stipitatus (ATCC10500).</title>
        <authorList>
            <person name="Nierman W.C."/>
            <person name="Fedorova-Abrams N.D."/>
            <person name="Andrianopoulos A."/>
        </authorList>
    </citation>
    <scope>NUCLEOTIDE SEQUENCE [LARGE SCALE GENOMIC DNA]</scope>
    <source>
        <strain evidence="2">ATCC 10500 / CBS 375.48 / QM 6759 / NRRL 1006</strain>
    </source>
</reference>
<dbReference type="VEuPathDB" id="FungiDB:TSTA_002710"/>
<organism evidence="1 2">
    <name type="scientific">Talaromyces stipitatus (strain ATCC 10500 / CBS 375.48 / QM 6759 / NRRL 1006)</name>
    <name type="common">Penicillium stipitatum</name>
    <dbReference type="NCBI Taxonomy" id="441959"/>
    <lineage>
        <taxon>Eukaryota</taxon>
        <taxon>Fungi</taxon>
        <taxon>Dikarya</taxon>
        <taxon>Ascomycota</taxon>
        <taxon>Pezizomycotina</taxon>
        <taxon>Eurotiomycetes</taxon>
        <taxon>Eurotiomycetidae</taxon>
        <taxon>Eurotiales</taxon>
        <taxon>Trichocomaceae</taxon>
        <taxon>Talaromyces</taxon>
        <taxon>Talaromyces sect. Talaromyces</taxon>
    </lineage>
</organism>
<dbReference type="OrthoDB" id="4347at2759"/>
<evidence type="ECO:0000313" key="2">
    <source>
        <dbReference type="Proteomes" id="UP000001745"/>
    </source>
</evidence>
<sequence length="273" mass="31183">MRFISEVLAKAWMRMSGFSHEPKLLILDSLLAPFQKGETPTFVKHIRAGLQKYEGSGGAGVLIFSGYVVFLAQCISQSNPNECIRRGATKRDKTDLTEGQSYLNLSRDNNFFQSITKNTANMFAENHATDSYQNILFSLLLYRQHTKSAYPRKITIITHEFKRKRFLDLHLPAIGILPMSMSKIDVNFVGINPPEYITPVAGLVKGEEKRGPGLWKDDLYGKGEVLSWKRRGRGWNQDEEEMVLEGEENEVVKRLVKWQRAGPFPEMDDLPWV</sequence>
<gene>
    <name evidence="1" type="ORF">TSTA_002710</name>
</gene>
<name>B8MS29_TALSN</name>
<dbReference type="EMBL" id="EQ962660">
    <property type="protein sequence ID" value="EED12207.1"/>
    <property type="molecule type" value="Genomic_DNA"/>
</dbReference>
<dbReference type="InterPro" id="IPR055323">
    <property type="entry name" value="C57A10.07/YOR238W"/>
</dbReference>
<dbReference type="AlphaFoldDB" id="B8MS29"/>
<proteinExistence type="predicted"/>
<dbReference type="Proteomes" id="UP000001745">
    <property type="component" value="Unassembled WGS sequence"/>
</dbReference>
<accession>B8MS29</accession>
<dbReference type="FunCoup" id="B8MS29">
    <property type="interactions" value="69"/>
</dbReference>
<dbReference type="InParanoid" id="B8MS29"/>
<evidence type="ECO:0000313" key="1">
    <source>
        <dbReference type="EMBL" id="EED12207.1"/>
    </source>
</evidence>
<dbReference type="GeneID" id="8102882"/>
<dbReference type="PANTHER" id="PTHR28110">
    <property type="entry name" value="TRANSMEMBRANE PROTEIN"/>
    <property type="match status" value="1"/>
</dbReference>
<dbReference type="eggNOG" id="KOG4533">
    <property type="taxonomic scope" value="Eukaryota"/>
</dbReference>
<protein>
    <submittedName>
        <fullName evidence="1">DUF218 domain protein</fullName>
    </submittedName>
</protein>
<dbReference type="RefSeq" id="XP_002487861.1">
    <property type="nucleotide sequence ID" value="XM_002487816.1"/>
</dbReference>
<dbReference type="PANTHER" id="PTHR28110:SF1">
    <property type="entry name" value="TRANSMEMBRANE PROTEIN"/>
    <property type="match status" value="1"/>
</dbReference>
<dbReference type="GO" id="GO:0005737">
    <property type="term" value="C:cytoplasm"/>
    <property type="evidence" value="ECO:0007669"/>
    <property type="project" value="TreeGrafter"/>
</dbReference>
<keyword evidence="2" id="KW-1185">Reference proteome</keyword>